<dbReference type="EMBL" id="QVLU01000010">
    <property type="protein sequence ID" value="RGE71418.1"/>
    <property type="molecule type" value="Genomic_DNA"/>
</dbReference>
<keyword evidence="3" id="KW-1185">Reference proteome</keyword>
<evidence type="ECO:0000313" key="1">
    <source>
        <dbReference type="EMBL" id="RGE59806.1"/>
    </source>
</evidence>
<comment type="caution">
    <text evidence="2">The sequence shown here is derived from an EMBL/GenBank/DDBJ whole genome shotgun (WGS) entry which is preliminary data.</text>
</comment>
<evidence type="ECO:0000313" key="3">
    <source>
        <dbReference type="Proteomes" id="UP000260812"/>
    </source>
</evidence>
<evidence type="ECO:0000313" key="2">
    <source>
        <dbReference type="EMBL" id="RGE71418.1"/>
    </source>
</evidence>
<proteinExistence type="predicted"/>
<organism evidence="2 4">
    <name type="scientific">Eisenbergiella massiliensis</name>
    <dbReference type="NCBI Taxonomy" id="1720294"/>
    <lineage>
        <taxon>Bacteria</taxon>
        <taxon>Bacillati</taxon>
        <taxon>Bacillota</taxon>
        <taxon>Clostridia</taxon>
        <taxon>Lachnospirales</taxon>
        <taxon>Lachnospiraceae</taxon>
        <taxon>Eisenbergiella</taxon>
    </lineage>
</organism>
<evidence type="ECO:0000313" key="4">
    <source>
        <dbReference type="Proteomes" id="UP000261166"/>
    </source>
</evidence>
<accession>A0A3E3IWG0</accession>
<gene>
    <name evidence="2" type="ORF">DWY69_12465</name>
    <name evidence="1" type="ORF">DXC51_13485</name>
</gene>
<dbReference type="Proteomes" id="UP000260812">
    <property type="component" value="Unassembled WGS sequence"/>
</dbReference>
<reference evidence="3 4" key="1">
    <citation type="submission" date="2018-08" db="EMBL/GenBank/DDBJ databases">
        <title>A genome reference for cultivated species of the human gut microbiota.</title>
        <authorList>
            <person name="Zou Y."/>
            <person name="Xue W."/>
            <person name="Luo G."/>
        </authorList>
    </citation>
    <scope>NUCLEOTIDE SEQUENCE [LARGE SCALE GENOMIC DNA]</scope>
    <source>
        <strain evidence="2 4">AF26-4BH</strain>
        <strain evidence="1 3">TF05-5AC</strain>
    </source>
</reference>
<protein>
    <submittedName>
        <fullName evidence="2">Uncharacterized protein</fullName>
    </submittedName>
</protein>
<dbReference type="Proteomes" id="UP000261166">
    <property type="component" value="Unassembled WGS sequence"/>
</dbReference>
<dbReference type="EMBL" id="QVLV01000008">
    <property type="protein sequence ID" value="RGE59806.1"/>
    <property type="molecule type" value="Genomic_DNA"/>
</dbReference>
<name>A0A3E3IWG0_9FIRM</name>
<sequence length="73" mass="7830">MTAFRHGFIPGGVHPAASPESITSALHVILFCFQLRPGTGTSPLLAFLLFIKTTTFRKIIFVSARKNAGLSGN</sequence>
<dbReference type="AlphaFoldDB" id="A0A3E3IWG0"/>